<dbReference type="Proteomes" id="UP001164250">
    <property type="component" value="Chromosome 8"/>
</dbReference>
<protein>
    <submittedName>
        <fullName evidence="1">Uncharacterized protein</fullName>
    </submittedName>
</protein>
<accession>A0ACC1ATQ8</accession>
<evidence type="ECO:0000313" key="2">
    <source>
        <dbReference type="Proteomes" id="UP001164250"/>
    </source>
</evidence>
<keyword evidence="2" id="KW-1185">Reference proteome</keyword>
<proteinExistence type="predicted"/>
<name>A0ACC1ATQ8_9ROSI</name>
<dbReference type="EMBL" id="CM047904">
    <property type="protein sequence ID" value="KAJ0089999.1"/>
    <property type="molecule type" value="Genomic_DNA"/>
</dbReference>
<comment type="caution">
    <text evidence="1">The sequence shown here is derived from an EMBL/GenBank/DDBJ whole genome shotgun (WGS) entry which is preliminary data.</text>
</comment>
<sequence>MILGGFIDTGSCLSWRDLEIERRPYHRNCSCALHNLKGVCAYNTCSQRNDISFPYKKQAWNSDRSLSISSSTSKFSSRRSSLIVHKTLLQ</sequence>
<evidence type="ECO:0000313" key="1">
    <source>
        <dbReference type="EMBL" id="KAJ0089999.1"/>
    </source>
</evidence>
<reference evidence="2" key="1">
    <citation type="journal article" date="2023" name="G3 (Bethesda)">
        <title>Genome assembly and association tests identify interacting loci associated with vigor, precocity, and sex in interspecific pistachio rootstocks.</title>
        <authorList>
            <person name="Palmer W."/>
            <person name="Jacygrad E."/>
            <person name="Sagayaradj S."/>
            <person name="Cavanaugh K."/>
            <person name="Han R."/>
            <person name="Bertier L."/>
            <person name="Beede B."/>
            <person name="Kafkas S."/>
            <person name="Golino D."/>
            <person name="Preece J."/>
            <person name="Michelmore R."/>
        </authorList>
    </citation>
    <scope>NUCLEOTIDE SEQUENCE [LARGE SCALE GENOMIC DNA]</scope>
</reference>
<organism evidence="1 2">
    <name type="scientific">Pistacia atlantica</name>
    <dbReference type="NCBI Taxonomy" id="434234"/>
    <lineage>
        <taxon>Eukaryota</taxon>
        <taxon>Viridiplantae</taxon>
        <taxon>Streptophyta</taxon>
        <taxon>Embryophyta</taxon>
        <taxon>Tracheophyta</taxon>
        <taxon>Spermatophyta</taxon>
        <taxon>Magnoliopsida</taxon>
        <taxon>eudicotyledons</taxon>
        <taxon>Gunneridae</taxon>
        <taxon>Pentapetalae</taxon>
        <taxon>rosids</taxon>
        <taxon>malvids</taxon>
        <taxon>Sapindales</taxon>
        <taxon>Anacardiaceae</taxon>
        <taxon>Pistacia</taxon>
    </lineage>
</organism>
<gene>
    <name evidence="1" type="ORF">Patl1_14825</name>
</gene>